<evidence type="ECO:0000313" key="2">
    <source>
        <dbReference type="EMBL" id="GAA5806946.1"/>
    </source>
</evidence>
<dbReference type="PANTHER" id="PTHR14187:SF5">
    <property type="entry name" value="HEAT SHOCK 70 KDA PROTEIN 12A"/>
    <property type="match status" value="1"/>
</dbReference>
<proteinExistence type="predicted"/>
<organism evidence="2 3">
    <name type="scientific">Mucor flavus</name>
    <dbReference type="NCBI Taxonomy" id="439312"/>
    <lineage>
        <taxon>Eukaryota</taxon>
        <taxon>Fungi</taxon>
        <taxon>Fungi incertae sedis</taxon>
        <taxon>Mucoromycota</taxon>
        <taxon>Mucoromycotina</taxon>
        <taxon>Mucoromycetes</taxon>
        <taxon>Mucorales</taxon>
        <taxon>Mucorineae</taxon>
        <taxon>Mucoraceae</taxon>
        <taxon>Mucor</taxon>
    </lineage>
</organism>
<dbReference type="SUPFAM" id="SSF53067">
    <property type="entry name" value="Actin-like ATPase domain"/>
    <property type="match status" value="2"/>
</dbReference>
<protein>
    <submittedName>
        <fullName evidence="2">Uncharacterized protein</fullName>
    </submittedName>
</protein>
<evidence type="ECO:0000256" key="1">
    <source>
        <dbReference type="SAM" id="MobiDB-lite"/>
    </source>
</evidence>
<keyword evidence="3" id="KW-1185">Reference proteome</keyword>
<accession>A0ABP9YJB9</accession>
<sequence length="615" mass="69553">MLTKGSQNIKDRNGVDLPEASLAGESKREKDKYDYVVGIDFGTTYSGVAYSRVGDEDHLGRPVVFDIGKWPKHTAQVLSKIPTRSVYKHGELIKWGDQALNPKDREEVEILTMYKLLLSEGDRYADVPALPPGLNITRVIADYLRELYYHTYNTLCKVKGKQMDKSKVRFCLTVPAVWTEKAKIIMRDAAIKADIINANDHQDRLLLVGEPEAAALYCNTMLDQYELEHGDTFLICDAGGGTVDLVVYRINNEPEDQKYLIEVAAGDGGLCGSVNLDKIFKIYVNEQVTNLTGLNLTKDELEYIVKDFVTTHKENVTYPEDYASELHRRPIDEDDSIAIDLPFRYGGFETDTNNTTYITDGYLNIPIREVRRIIFDPVVNEVLKLIQAQCNGVERLDAIFLVGGFGQSDYLIGKIQAMFSEKVGIIARPEFGQMAIVRGAVFMGITPFVVKKRVIRRTYGYQCALPYDEAKDIGRTKVEKDGVTYCNGLFAYDGDKEQIPRYTDDERVQEIIKFEIAMPELPNAHPDKTVVIAVRFFLYQTEIKLEVTIAHTEKVYTGLYPKEAESIADLIGRLRVTDNENNIGIESSYESHQRRPNYAYENELGIMGKISEANP</sequence>
<name>A0ABP9YJB9_9FUNG</name>
<gene>
    <name evidence="2" type="ORF">MFLAVUS_000295</name>
</gene>
<dbReference type="EMBL" id="BAABUK010000002">
    <property type="protein sequence ID" value="GAA5806946.1"/>
    <property type="molecule type" value="Genomic_DNA"/>
</dbReference>
<dbReference type="Gene3D" id="3.90.640.10">
    <property type="entry name" value="Actin, Chain A, domain 4"/>
    <property type="match status" value="1"/>
</dbReference>
<feature type="region of interest" description="Disordered" evidence="1">
    <location>
        <begin position="1"/>
        <end position="23"/>
    </location>
</feature>
<dbReference type="PANTHER" id="PTHR14187">
    <property type="entry name" value="ALPHA KINASE/ELONGATION FACTOR 2 KINASE"/>
    <property type="match status" value="1"/>
</dbReference>
<dbReference type="InterPro" id="IPR043129">
    <property type="entry name" value="ATPase_NBD"/>
</dbReference>
<comment type="caution">
    <text evidence="2">The sequence shown here is derived from an EMBL/GenBank/DDBJ whole genome shotgun (WGS) entry which is preliminary data.</text>
</comment>
<dbReference type="Gene3D" id="3.30.420.40">
    <property type="match status" value="2"/>
</dbReference>
<reference evidence="2 3" key="1">
    <citation type="submission" date="2024-04" db="EMBL/GenBank/DDBJ databases">
        <title>genome sequences of Mucor flavus KT1a and Helicostylum pulchrum KT1b strains isolated from the surface of a dry-aged beef.</title>
        <authorList>
            <person name="Toyotome T."/>
            <person name="Hosono M."/>
            <person name="Torimaru M."/>
            <person name="Fukuda K."/>
            <person name="Mikami N."/>
        </authorList>
    </citation>
    <scope>NUCLEOTIDE SEQUENCE [LARGE SCALE GENOMIC DNA]</scope>
    <source>
        <strain evidence="2 3">KT1a</strain>
    </source>
</reference>
<evidence type="ECO:0000313" key="3">
    <source>
        <dbReference type="Proteomes" id="UP001473302"/>
    </source>
</evidence>
<dbReference type="Proteomes" id="UP001473302">
    <property type="component" value="Unassembled WGS sequence"/>
</dbReference>